<evidence type="ECO:0000313" key="2">
    <source>
        <dbReference type="EMBL" id="CAE8587664.1"/>
    </source>
</evidence>
<accession>A0A813DN25</accession>
<protein>
    <submittedName>
        <fullName evidence="2">Uncharacterized protein</fullName>
    </submittedName>
</protein>
<reference evidence="2" key="1">
    <citation type="submission" date="2021-02" db="EMBL/GenBank/DDBJ databases">
        <authorList>
            <person name="Dougan E. K."/>
            <person name="Rhodes N."/>
            <person name="Thang M."/>
            <person name="Chan C."/>
        </authorList>
    </citation>
    <scope>NUCLEOTIDE SEQUENCE</scope>
</reference>
<feature type="non-terminal residue" evidence="2">
    <location>
        <position position="1"/>
    </location>
</feature>
<gene>
    <name evidence="2" type="ORF">PGLA1383_LOCUS6497</name>
</gene>
<feature type="transmembrane region" description="Helical" evidence="1">
    <location>
        <begin position="196"/>
        <end position="213"/>
    </location>
</feature>
<dbReference type="Gene3D" id="3.40.50.2000">
    <property type="entry name" value="Glycogen Phosphorylase B"/>
    <property type="match status" value="1"/>
</dbReference>
<dbReference type="Proteomes" id="UP000654075">
    <property type="component" value="Unassembled WGS sequence"/>
</dbReference>
<proteinExistence type="predicted"/>
<keyword evidence="1" id="KW-0812">Transmembrane</keyword>
<dbReference type="OrthoDB" id="440755at2759"/>
<keyword evidence="3" id="KW-1185">Reference proteome</keyword>
<name>A0A813DN25_POLGL</name>
<comment type="caution">
    <text evidence="2">The sequence shown here is derived from an EMBL/GenBank/DDBJ whole genome shotgun (WGS) entry which is preliminary data.</text>
</comment>
<evidence type="ECO:0000313" key="3">
    <source>
        <dbReference type="Proteomes" id="UP000654075"/>
    </source>
</evidence>
<evidence type="ECO:0000256" key="1">
    <source>
        <dbReference type="SAM" id="Phobius"/>
    </source>
</evidence>
<sequence length="214" mass="23930">NNNNSKPWEVVAVTEKINSEALLNVVIADSLKDEELAQLYTASMGLVLHSRVDCNPRVVYEGLVADTPFFVTEVVRLPDFVQHLGHMTDGDPTRMAERLADFVDLCEAGGFSGRPREFARRNLVESEVYRKMVEWMDQKYLSGKFLDPVIKGEEALSLSMFQVIVCCELLAVLVVVCRNMFVFVCCCCDCCCCCCRDLLVVAVVVSCLLLLLLS</sequence>
<dbReference type="AlphaFoldDB" id="A0A813DN25"/>
<dbReference type="EMBL" id="CAJNNV010002705">
    <property type="protein sequence ID" value="CAE8587664.1"/>
    <property type="molecule type" value="Genomic_DNA"/>
</dbReference>
<keyword evidence="1" id="KW-1133">Transmembrane helix</keyword>
<dbReference type="SUPFAM" id="SSF53756">
    <property type="entry name" value="UDP-Glycosyltransferase/glycogen phosphorylase"/>
    <property type="match status" value="1"/>
</dbReference>
<keyword evidence="1" id="KW-0472">Membrane</keyword>
<organism evidence="2 3">
    <name type="scientific">Polarella glacialis</name>
    <name type="common">Dinoflagellate</name>
    <dbReference type="NCBI Taxonomy" id="89957"/>
    <lineage>
        <taxon>Eukaryota</taxon>
        <taxon>Sar</taxon>
        <taxon>Alveolata</taxon>
        <taxon>Dinophyceae</taxon>
        <taxon>Suessiales</taxon>
        <taxon>Suessiaceae</taxon>
        <taxon>Polarella</taxon>
    </lineage>
</organism>